<comment type="caution">
    <text evidence="3">The sequence shown here is derived from an EMBL/GenBank/DDBJ whole genome shotgun (WGS) entry which is preliminary data.</text>
</comment>
<keyword evidence="3" id="KW-0489">Methyltransferase</keyword>
<dbReference type="Gene3D" id="1.10.10.1110">
    <property type="entry name" value="Methyltransferase PG1098, N-terminal domain"/>
    <property type="match status" value="1"/>
</dbReference>
<dbReference type="GO" id="GO:0032259">
    <property type="term" value="P:methylation"/>
    <property type="evidence" value="ECO:0007669"/>
    <property type="project" value="UniProtKB-KW"/>
</dbReference>
<feature type="domain" description="THUMP-like" evidence="1">
    <location>
        <begin position="331"/>
        <end position="375"/>
    </location>
</feature>
<dbReference type="EMBL" id="JADPVI010000001">
    <property type="protein sequence ID" value="MBF8456020.1"/>
    <property type="molecule type" value="Genomic_DNA"/>
</dbReference>
<dbReference type="RefSeq" id="WP_196078565.1">
    <property type="nucleotide sequence ID" value="NZ_JADPVI010000001.1"/>
</dbReference>
<dbReference type="Gene3D" id="3.40.50.150">
    <property type="entry name" value="Vaccinia Virus protein VP39"/>
    <property type="match status" value="1"/>
</dbReference>
<dbReference type="CDD" id="cd02440">
    <property type="entry name" value="AdoMet_MTases"/>
    <property type="match status" value="1"/>
</dbReference>
<organism evidence="3 4">
    <name type="scientific">Kaistella gelatinilytica</name>
    <dbReference type="NCBI Taxonomy" id="2787636"/>
    <lineage>
        <taxon>Bacteria</taxon>
        <taxon>Pseudomonadati</taxon>
        <taxon>Bacteroidota</taxon>
        <taxon>Flavobacteriia</taxon>
        <taxon>Flavobacteriales</taxon>
        <taxon>Weeksellaceae</taxon>
        <taxon>Chryseobacterium group</taxon>
        <taxon>Kaistella</taxon>
    </lineage>
</organism>
<gene>
    <name evidence="3" type="ORF">IV494_02400</name>
</gene>
<dbReference type="Pfam" id="PF18096">
    <property type="entry name" value="Thump_like"/>
    <property type="match status" value="1"/>
</dbReference>
<keyword evidence="3" id="KW-0808">Transferase</keyword>
<keyword evidence="4" id="KW-1185">Reference proteome</keyword>
<proteinExistence type="predicted"/>
<evidence type="ECO:0000313" key="4">
    <source>
        <dbReference type="Proteomes" id="UP000660070"/>
    </source>
</evidence>
<evidence type="ECO:0000313" key="3">
    <source>
        <dbReference type="EMBL" id="MBF8456020.1"/>
    </source>
</evidence>
<dbReference type="GO" id="GO:0008168">
    <property type="term" value="F:methyltransferase activity"/>
    <property type="evidence" value="ECO:0007669"/>
    <property type="project" value="UniProtKB-KW"/>
</dbReference>
<dbReference type="SUPFAM" id="SSF53335">
    <property type="entry name" value="S-adenosyl-L-methionine-dependent methyltransferases"/>
    <property type="match status" value="1"/>
</dbReference>
<protein>
    <submittedName>
        <fullName evidence="3">RsmD family RNA methyltransferase</fullName>
    </submittedName>
</protein>
<dbReference type="InterPro" id="IPR054168">
    <property type="entry name" value="PG_1098_Fer"/>
</dbReference>
<dbReference type="Pfam" id="PF22013">
    <property type="entry name" value="PG_1098_Fer"/>
    <property type="match status" value="1"/>
</dbReference>
<dbReference type="Pfam" id="PF03602">
    <property type="entry name" value="Cons_hypoth95"/>
    <property type="match status" value="1"/>
</dbReference>
<evidence type="ECO:0000259" key="1">
    <source>
        <dbReference type="Pfam" id="PF18096"/>
    </source>
</evidence>
<name>A0ABS0F8I7_9FLAO</name>
<dbReference type="InterPro" id="IPR041497">
    <property type="entry name" value="Thump-like"/>
</dbReference>
<feature type="domain" description="PG-1098 ferredoxin-like" evidence="2">
    <location>
        <begin position="276"/>
        <end position="319"/>
    </location>
</feature>
<accession>A0ABS0F8I7</accession>
<reference evidence="3 4" key="1">
    <citation type="submission" date="2020-11" db="EMBL/GenBank/DDBJ databases">
        <title>Kaistella gelatinilytica sp. nov., a flavobacterium isolated from Antarctic Soil.</title>
        <authorList>
            <person name="Li J."/>
        </authorList>
    </citation>
    <scope>NUCLEOTIDE SEQUENCE [LARGE SCALE GENOMIC DNA]</scope>
    <source>
        <strain evidence="3 4">G5-32</strain>
    </source>
</reference>
<sequence>MKNILDKEIQNYINANLKTDLHSLLLKKSPFSEVSMQEIVQQIKGKKVAQKKFPFLLKDGIIFPPNLNLEQASSQSTAEFKAQHLKGKSFIDLTSGFGIDAYFLSKNFDEITLVEQNAELLEIVKHNWEILERQSNFVNENLENFLIENKEKFDVIYLDPARRDSEKNKKFLLEDLSPNLLEVQHQLLAISTQIIIKLSPLIDISYLISVLKNVSRIQIIAVRNEVKELIVFLESSKIIDDVEISCVNLESDDADFTFNFKEEKTAVSDFSEPEEFLYIPNNAVLKSGAFNLITDRFKCTKLHPNTHFYTSDKRIQDFPGRVLKIKIIDSKSIKKVEKYNIISKNYPLSPEEIKKKYKISDGGNSYLIFTQTQKGKIILKSQ</sequence>
<dbReference type="Proteomes" id="UP000660070">
    <property type="component" value="Unassembled WGS sequence"/>
</dbReference>
<dbReference type="InterPro" id="IPR029063">
    <property type="entry name" value="SAM-dependent_MTases_sf"/>
</dbReference>
<evidence type="ECO:0000259" key="2">
    <source>
        <dbReference type="Pfam" id="PF22013"/>
    </source>
</evidence>